<protein>
    <submittedName>
        <fullName evidence="2">Uncharacterized protein</fullName>
    </submittedName>
</protein>
<dbReference type="AlphaFoldDB" id="A0AAD1Y4A6"/>
<organism evidence="2 3">
    <name type="scientific">Euplotes crassus</name>
    <dbReference type="NCBI Taxonomy" id="5936"/>
    <lineage>
        <taxon>Eukaryota</taxon>
        <taxon>Sar</taxon>
        <taxon>Alveolata</taxon>
        <taxon>Ciliophora</taxon>
        <taxon>Intramacronucleata</taxon>
        <taxon>Spirotrichea</taxon>
        <taxon>Hypotrichia</taxon>
        <taxon>Euplotida</taxon>
        <taxon>Euplotidae</taxon>
        <taxon>Moneuplotes</taxon>
    </lineage>
</organism>
<gene>
    <name evidence="2" type="ORF">ECRASSUSDP1_LOCUS25180</name>
</gene>
<dbReference type="EMBL" id="CAMPGE010025972">
    <property type="protein sequence ID" value="CAI2383671.1"/>
    <property type="molecule type" value="Genomic_DNA"/>
</dbReference>
<dbReference type="Proteomes" id="UP001295684">
    <property type="component" value="Unassembled WGS sequence"/>
</dbReference>
<sequence>MKARILSPATRTKMVLGSTPNLDKKIQTKTSLNMSKTSKKMKIMKTMVKLDTQYYANLITSADTLGKCDEQQEQSSQKKKRPKKKSIYPAQNFKVKQDSTETNTRPKNSARKTQSPLQSKIDTLRSRSRKQKEIFSKFNLKANICGVNLKNLGSDIEMVQDILVGIMACEADPYLQPLMTNTRAVKPSPKNVCKTYKLSNKKQGKGTKRERNCWKSTERTMTFKNRSTRATSNLNFKSSNPKLYTLNTHRTTRSKYCETFKSSKE</sequence>
<accession>A0AAD1Y4A6</accession>
<name>A0AAD1Y4A6_EUPCR</name>
<proteinExistence type="predicted"/>
<feature type="compositionally biased region" description="Basic residues" evidence="1">
    <location>
        <begin position="77"/>
        <end position="86"/>
    </location>
</feature>
<keyword evidence="3" id="KW-1185">Reference proteome</keyword>
<evidence type="ECO:0000313" key="2">
    <source>
        <dbReference type="EMBL" id="CAI2383671.1"/>
    </source>
</evidence>
<reference evidence="2" key="1">
    <citation type="submission" date="2023-07" db="EMBL/GenBank/DDBJ databases">
        <authorList>
            <consortium name="AG Swart"/>
            <person name="Singh M."/>
            <person name="Singh A."/>
            <person name="Seah K."/>
            <person name="Emmerich C."/>
        </authorList>
    </citation>
    <scope>NUCLEOTIDE SEQUENCE</scope>
    <source>
        <strain evidence="2">DP1</strain>
    </source>
</reference>
<comment type="caution">
    <text evidence="2">The sequence shown here is derived from an EMBL/GenBank/DDBJ whole genome shotgun (WGS) entry which is preliminary data.</text>
</comment>
<evidence type="ECO:0000313" key="3">
    <source>
        <dbReference type="Proteomes" id="UP001295684"/>
    </source>
</evidence>
<evidence type="ECO:0000256" key="1">
    <source>
        <dbReference type="SAM" id="MobiDB-lite"/>
    </source>
</evidence>
<feature type="region of interest" description="Disordered" evidence="1">
    <location>
        <begin position="70"/>
        <end position="128"/>
    </location>
</feature>
<feature type="compositionally biased region" description="Polar residues" evidence="1">
    <location>
        <begin position="100"/>
        <end position="121"/>
    </location>
</feature>